<proteinExistence type="predicted"/>
<evidence type="ECO:0000313" key="2">
    <source>
        <dbReference type="EMBL" id="SDZ22333.1"/>
    </source>
</evidence>
<evidence type="ECO:0000313" key="3">
    <source>
        <dbReference type="Proteomes" id="UP000198914"/>
    </source>
</evidence>
<accession>A0A1H3RA01</accession>
<dbReference type="Pfam" id="PF09923">
    <property type="entry name" value="DUF2155"/>
    <property type="match status" value="1"/>
</dbReference>
<reference evidence="3" key="1">
    <citation type="submission" date="2016-10" db="EMBL/GenBank/DDBJ databases">
        <authorList>
            <person name="Varghese N."/>
            <person name="Submissions S."/>
        </authorList>
    </citation>
    <scope>NUCLEOTIDE SEQUENCE [LARGE SCALE GENOMIC DNA]</scope>
    <source>
        <strain evidence="3">DSM 100420</strain>
    </source>
</reference>
<organism evidence="2 3">
    <name type="scientific">Jannaschia faecimaris</name>
    <dbReference type="NCBI Taxonomy" id="1244108"/>
    <lineage>
        <taxon>Bacteria</taxon>
        <taxon>Pseudomonadati</taxon>
        <taxon>Pseudomonadota</taxon>
        <taxon>Alphaproteobacteria</taxon>
        <taxon>Rhodobacterales</taxon>
        <taxon>Roseobacteraceae</taxon>
        <taxon>Jannaschia</taxon>
    </lineage>
</organism>
<dbReference type="RefSeq" id="WP_342024561.1">
    <property type="nucleotide sequence ID" value="NZ_FNPX01000008.1"/>
</dbReference>
<evidence type="ECO:0008006" key="4">
    <source>
        <dbReference type="Google" id="ProtNLM"/>
    </source>
</evidence>
<dbReference type="InterPro" id="IPR019225">
    <property type="entry name" value="DUF2155"/>
</dbReference>
<evidence type="ECO:0000256" key="1">
    <source>
        <dbReference type="SAM" id="SignalP"/>
    </source>
</evidence>
<sequence>MIRIAFALTLLAAGMADAQVQLNTGAAARTGQGTGAVLRTLDKVSGEVIDVEMSVGQTMAYGSLQVTLHECRYPANNPEGDAFGLMQVVDTREVQELFAGWMVASSPALNALEHRRYDVWVLSCLTDVD</sequence>
<dbReference type="STRING" id="1244108.SAMN05444004_10821"/>
<dbReference type="AlphaFoldDB" id="A0A1H3RA01"/>
<feature type="chain" id="PRO_5011753849" description="DUF2155 domain-containing protein" evidence="1">
    <location>
        <begin position="19"/>
        <end position="129"/>
    </location>
</feature>
<dbReference type="Proteomes" id="UP000198914">
    <property type="component" value="Unassembled WGS sequence"/>
</dbReference>
<name>A0A1H3RA01_9RHOB</name>
<dbReference type="EMBL" id="FNPX01000008">
    <property type="protein sequence ID" value="SDZ22333.1"/>
    <property type="molecule type" value="Genomic_DNA"/>
</dbReference>
<keyword evidence="1" id="KW-0732">Signal</keyword>
<feature type="signal peptide" evidence="1">
    <location>
        <begin position="1"/>
        <end position="18"/>
    </location>
</feature>
<gene>
    <name evidence="2" type="ORF">SAMN05444004_10821</name>
</gene>
<keyword evidence="3" id="KW-1185">Reference proteome</keyword>
<protein>
    <recommendedName>
        <fullName evidence="4">DUF2155 domain-containing protein</fullName>
    </recommendedName>
</protein>